<keyword evidence="2" id="KW-1185">Reference proteome</keyword>
<name>A0ABU6HED3_9RHOB</name>
<evidence type="ECO:0000313" key="1">
    <source>
        <dbReference type="EMBL" id="MEC3860666.1"/>
    </source>
</evidence>
<dbReference type="InterPro" id="IPR027417">
    <property type="entry name" value="P-loop_NTPase"/>
</dbReference>
<dbReference type="Gene3D" id="3.40.50.300">
    <property type="entry name" value="P-loop containing nucleotide triphosphate hydrolases"/>
    <property type="match status" value="1"/>
</dbReference>
<accession>A0ABU6HED3</accession>
<evidence type="ECO:0000313" key="2">
    <source>
        <dbReference type="Proteomes" id="UP001348149"/>
    </source>
</evidence>
<gene>
    <name evidence="1" type="ORF">VK792_05170</name>
</gene>
<protein>
    <submittedName>
        <fullName evidence="1">Nodulation protein NodH</fullName>
    </submittedName>
</protein>
<dbReference type="Proteomes" id="UP001348149">
    <property type="component" value="Unassembled WGS sequence"/>
</dbReference>
<proteinExistence type="predicted"/>
<reference evidence="1 2" key="1">
    <citation type="submission" date="2024-01" db="EMBL/GenBank/DDBJ databases">
        <title>Mesobacterium rodlantinim sp. nov., isolated from shallow sea hydrothermal systems off Kueishantao Island.</title>
        <authorList>
            <person name="Su Z."/>
            <person name="Tang K."/>
        </authorList>
    </citation>
    <scope>NUCLEOTIDE SEQUENCE [LARGE SCALE GENOMIC DNA]</scope>
    <source>
        <strain evidence="1 2">TK19101</strain>
    </source>
</reference>
<dbReference type="SUPFAM" id="SSF52540">
    <property type="entry name" value="P-loop containing nucleoside triphosphate hydrolases"/>
    <property type="match status" value="1"/>
</dbReference>
<comment type="caution">
    <text evidence="1">The sequence shown here is derived from an EMBL/GenBank/DDBJ whole genome shotgun (WGS) entry which is preliminary data.</text>
</comment>
<dbReference type="RefSeq" id="WP_326296292.1">
    <property type="nucleotide sequence ID" value="NZ_JAYLLH010000005.1"/>
</dbReference>
<organism evidence="1 2">
    <name type="scientific">Mesobacterium hydrothermale</name>
    <dbReference type="NCBI Taxonomy" id="3111907"/>
    <lineage>
        <taxon>Bacteria</taxon>
        <taxon>Pseudomonadati</taxon>
        <taxon>Pseudomonadota</taxon>
        <taxon>Alphaproteobacteria</taxon>
        <taxon>Rhodobacterales</taxon>
        <taxon>Roseobacteraceae</taxon>
        <taxon>Mesobacterium</taxon>
    </lineage>
</organism>
<dbReference type="EMBL" id="JAYLLH010000005">
    <property type="protein sequence ID" value="MEC3860666.1"/>
    <property type="molecule type" value="Genomic_DNA"/>
</dbReference>
<sequence>MRGSFDYFVIFAEMRTGSNFLESNLNALDGVTCHGEAFNPHFIGYPNRDDLLGVTREQRDDRPRRLLRAIRKEAEGLNGFRFFHDHDPRILPDLLEDPRCAKIVLTRNPAESYVSWKIAQDTGQWKLTNVAKRKDSLAEFDAAEFEAHLAQVQEFQILVQHALQTTGQTAFYIGYEDLNDLDVMNGLAGWLGVDARLEALSKTLKRQNPEPLSAKVANFAQMQDSLARLDRFNLTRTPNFEPRRGPVVPTYLAGAKTPLLYLPIQSGPEAAVANWLCALDGVGRDALKTRFTQGSLRDWMAERPAHRSFTVIRHPLARAHAVFCTRILPTGEGTMGRIRRNLQRAHGVALPEDWPDASYDRDAHYAAFAGFLRFIRANLSGQTTMRVDGNWASQAQCLQGMAEFTLPDMIVREDEMQTYLPPLAMQAGHPAPPDPVAVPIRAPFSLAEVYSAELEMLVRDAYERDYVMFGFQDWG</sequence>